<evidence type="ECO:0000313" key="2">
    <source>
        <dbReference type="EMBL" id="CUH68344.1"/>
    </source>
</evidence>
<dbReference type="EMBL" id="CYSC01000040">
    <property type="protein sequence ID" value="CUH73468.1"/>
    <property type="molecule type" value="Genomic_DNA"/>
</dbReference>
<dbReference type="AlphaFoldDB" id="A0A0N7LY17"/>
<keyword evidence="4" id="KW-1185">Reference proteome</keyword>
<dbReference type="Proteomes" id="UP000051086">
    <property type="component" value="Unassembled WGS sequence"/>
</dbReference>
<name>A0A0N7LY17_9RHOB</name>
<accession>A0A0N7LY17</accession>
<reference evidence="2 4" key="2">
    <citation type="submission" date="2015-09" db="EMBL/GenBank/DDBJ databases">
        <authorList>
            <person name="Rodrigo-Torres L."/>
            <person name="Arahal D.R."/>
        </authorList>
    </citation>
    <scope>NUCLEOTIDE SEQUENCE [LARGE SCALE GENOMIC DNA]</scope>
    <source>
        <strain evidence="2 4">CECT 5118</strain>
    </source>
</reference>
<dbReference type="EMBL" id="CYSB01000030">
    <property type="protein sequence ID" value="CUH68344.1"/>
    <property type="molecule type" value="Genomic_DNA"/>
</dbReference>
<sequence length="188" mass="21856">MTQYDITVGQGLPEDMQTLLREYPRDAWPDHPNFAASIERWMGAHTMFRQIAEIVAVDTEEMLDKKLDPDWYAMRLGHFGNALVRNLHGHHTWEDRKFFPELMAADDRFIDGLEMLEADHHEMDGLLDGLVQSSNRFIKLMDLSRQDAPSELPEVLTNAQAIQRFLDRHLTDEEDLTVPILLHHKLRG</sequence>
<evidence type="ECO:0000259" key="1">
    <source>
        <dbReference type="Pfam" id="PF01814"/>
    </source>
</evidence>
<feature type="domain" description="Hemerythrin-like" evidence="1">
    <location>
        <begin position="38"/>
        <end position="180"/>
    </location>
</feature>
<evidence type="ECO:0000313" key="5">
    <source>
        <dbReference type="Proteomes" id="UP000051887"/>
    </source>
</evidence>
<reference evidence="3 5" key="1">
    <citation type="submission" date="2015-09" db="EMBL/GenBank/DDBJ databases">
        <authorList>
            <consortium name="Swine Surveillance"/>
        </authorList>
    </citation>
    <scope>NUCLEOTIDE SEQUENCE [LARGE SCALE GENOMIC DNA]</scope>
    <source>
        <strain evidence="3 5">5120</strain>
    </source>
</reference>
<proteinExistence type="predicted"/>
<dbReference type="InterPro" id="IPR012312">
    <property type="entry name" value="Hemerythrin-like"/>
</dbReference>
<evidence type="ECO:0000313" key="4">
    <source>
        <dbReference type="Proteomes" id="UP000051086"/>
    </source>
</evidence>
<dbReference type="RefSeq" id="WP_058244608.1">
    <property type="nucleotide sequence ID" value="NZ_CYSB01000030.1"/>
</dbReference>
<evidence type="ECO:0000313" key="3">
    <source>
        <dbReference type="EMBL" id="CUH73468.1"/>
    </source>
</evidence>
<dbReference type="Pfam" id="PF01814">
    <property type="entry name" value="Hemerythrin"/>
    <property type="match status" value="1"/>
</dbReference>
<gene>
    <name evidence="2" type="ORF">TL5118_02598</name>
    <name evidence="3" type="ORF">TL5120_03277</name>
</gene>
<dbReference type="Gene3D" id="1.20.120.520">
    <property type="entry name" value="nmb1532 protein domain like"/>
    <property type="match status" value="1"/>
</dbReference>
<protein>
    <recommendedName>
        <fullName evidence="1">Hemerythrin-like domain-containing protein</fullName>
    </recommendedName>
</protein>
<dbReference type="Proteomes" id="UP000051887">
    <property type="component" value="Unassembled WGS sequence"/>
</dbReference>
<organism evidence="3 5">
    <name type="scientific">Thalassovita autumnalis</name>
    <dbReference type="NCBI Taxonomy" id="2072972"/>
    <lineage>
        <taxon>Bacteria</taxon>
        <taxon>Pseudomonadati</taxon>
        <taxon>Pseudomonadota</taxon>
        <taxon>Alphaproteobacteria</taxon>
        <taxon>Rhodobacterales</taxon>
        <taxon>Roseobacteraceae</taxon>
        <taxon>Thalassovita</taxon>
    </lineage>
</organism>